<dbReference type="AlphaFoldDB" id="A0A8T0TFD0"/>
<proteinExistence type="predicted"/>
<evidence type="ECO:0000313" key="4">
    <source>
        <dbReference type="Proteomes" id="UP000823388"/>
    </source>
</evidence>
<dbReference type="PANTHER" id="PTHR33120">
    <property type="entry name" value="EXPRESSED PROTEIN-RELATED"/>
    <property type="match status" value="1"/>
</dbReference>
<feature type="domain" description="PIR2-like helical" evidence="2">
    <location>
        <begin position="204"/>
        <end position="314"/>
    </location>
</feature>
<feature type="domain" description="DUF3615" evidence="1">
    <location>
        <begin position="448"/>
        <end position="545"/>
    </location>
</feature>
<dbReference type="InterPro" id="IPR046527">
    <property type="entry name" value="PIR2-like_helical"/>
</dbReference>
<dbReference type="PANTHER" id="PTHR33120:SF57">
    <property type="entry name" value="PIR2-LIKE HELICAL DOMAIN-CONTAINING PROTEIN"/>
    <property type="match status" value="1"/>
</dbReference>
<gene>
    <name evidence="3" type="ORF">PVAP13_4NG212095</name>
</gene>
<dbReference type="EMBL" id="CM029044">
    <property type="protein sequence ID" value="KAG2606719.1"/>
    <property type="molecule type" value="Genomic_DNA"/>
</dbReference>
<feature type="domain" description="PIR2-like helical" evidence="2">
    <location>
        <begin position="86"/>
        <end position="130"/>
    </location>
</feature>
<reference evidence="3" key="1">
    <citation type="submission" date="2020-05" db="EMBL/GenBank/DDBJ databases">
        <title>WGS assembly of Panicum virgatum.</title>
        <authorList>
            <person name="Lovell J.T."/>
            <person name="Jenkins J."/>
            <person name="Shu S."/>
            <person name="Juenger T.E."/>
            <person name="Schmutz J."/>
        </authorList>
    </citation>
    <scope>NUCLEOTIDE SEQUENCE</scope>
    <source>
        <strain evidence="3">AP13</strain>
    </source>
</reference>
<feature type="non-terminal residue" evidence="3">
    <location>
        <position position="629"/>
    </location>
</feature>
<keyword evidence="4" id="KW-1185">Reference proteome</keyword>
<organism evidence="3 4">
    <name type="scientific">Panicum virgatum</name>
    <name type="common">Blackwell switchgrass</name>
    <dbReference type="NCBI Taxonomy" id="38727"/>
    <lineage>
        <taxon>Eukaryota</taxon>
        <taxon>Viridiplantae</taxon>
        <taxon>Streptophyta</taxon>
        <taxon>Embryophyta</taxon>
        <taxon>Tracheophyta</taxon>
        <taxon>Spermatophyta</taxon>
        <taxon>Magnoliopsida</taxon>
        <taxon>Liliopsida</taxon>
        <taxon>Poales</taxon>
        <taxon>Poaceae</taxon>
        <taxon>PACMAD clade</taxon>
        <taxon>Panicoideae</taxon>
        <taxon>Panicodae</taxon>
        <taxon>Paniceae</taxon>
        <taxon>Panicinae</taxon>
        <taxon>Panicum</taxon>
        <taxon>Panicum sect. Hiantes</taxon>
    </lineage>
</organism>
<name>A0A8T0TFD0_PANVG</name>
<dbReference type="InterPro" id="IPR022059">
    <property type="entry name" value="DUF3615"/>
</dbReference>
<sequence length="629" mass="69831">MFTSRGGGGNICICEPSDLKDGFHFAKSKDEIESVLAKIEKIYSRSKLPKHASRNGCCSCVGLLAPATLVNFLTCKDAAELLPEGQEAGGMIQRSLDGLIAFLNCLFPYLPDAEALAYLSAADGDPLVAALIIIERRGLIRESFITETGLEIALRSAAVAAQHPDPQRFMRGWKLGSPFILVSWKGGLPRLPPVRAAMKRLLLSMIHGFYLKALGALPKKELTDCYHRSLLMGGHCYGPLDPVSNIIVNTIWYDQTFPAREVQPLNMISTNCLWRITARSLYGLVSFLRSRYPNLTPDQALQRLLEARAELSFADPLLQTGCTTTSRMLRKDAEHTKPHATLTEAYVAAATAAFHPSPLLQKDFLGIPDSVRNLMVISEMLSVHDGQTIPKEKFECLLILLKCPSSVGTSLRLQQELEHKQVSKRVYVQASVCKNIFWGKDERVNSMVRAVFDKYNETAVSKYSLHVICGVNELDDWEFSLDRSIKCHNPRTPYKYNYSHINFLATREGSSSATLFFAECSNHCTSNSWCVPVLLQPDAGAGIHTEADADAGMRPGAGSKILHPIAKSFPGRDDFKKLSGGGLYTNNRLIKKEVVDWVYGSQEETIYFNYWVDADATAADGYRLPKLRR</sequence>
<evidence type="ECO:0000259" key="2">
    <source>
        <dbReference type="Pfam" id="PF20235"/>
    </source>
</evidence>
<dbReference type="Proteomes" id="UP000823388">
    <property type="component" value="Chromosome 4N"/>
</dbReference>
<evidence type="ECO:0000259" key="1">
    <source>
        <dbReference type="Pfam" id="PF12274"/>
    </source>
</evidence>
<comment type="caution">
    <text evidence="3">The sequence shown here is derived from an EMBL/GenBank/DDBJ whole genome shotgun (WGS) entry which is preliminary data.</text>
</comment>
<accession>A0A8T0TFD0</accession>
<dbReference type="Pfam" id="PF20235">
    <property type="entry name" value="PIR2-like_helical"/>
    <property type="match status" value="2"/>
</dbReference>
<protein>
    <submittedName>
        <fullName evidence="3">Uncharacterized protein</fullName>
    </submittedName>
</protein>
<dbReference type="Pfam" id="PF12274">
    <property type="entry name" value="DUF3615"/>
    <property type="match status" value="1"/>
</dbReference>
<evidence type="ECO:0000313" key="3">
    <source>
        <dbReference type="EMBL" id="KAG2606719.1"/>
    </source>
</evidence>